<dbReference type="Pfam" id="PF13127">
    <property type="entry name" value="DUF3955"/>
    <property type="match status" value="1"/>
</dbReference>
<sequence>MIDTHTSLQPSTTREFIEMDDSSVARPPSRQRLLESQDQPPQAKLVGMARHTFGLILLLCVVFLWTLSNFLGSSIFADNTYAKPFFLTYLNTSMFMLAMIPTLLRSAYRNRKKHSNSSLYRTMRAAFSNKESYRPLYNGGSGMLDSEDAETESFIGPTKSITDREPEVAEKDKHLGIAATARLSLAFCFLWFGANYFAMACLQHTTVASTTILTSTSSFWTLLIGAFTGTEKFTWRKFCGVLGSLVGIMLISRVDLTKGGDDGVPLPPDDQFPDKPPSELALGDALALLSAIIYGVYTITLKQSTIKALPRSLNMPLFFGLVGTFNLILLFPMFPILHYTGLERFELPPTQWVWTILLTNSISSLFSDICWAYAMVLTSPLLVTVGLSLTIPLSLIGEMVLQGHYEGWLYWVGAFVVVSSFVFVDHEEREEEAGDANAPALSLPDDVESGDHTLDIGRADTGGVASPATASDATTVTDYPKRQGAAVGQSSEGQKVQGHRSLWDRLRSGGGSGGGGWASSDDNDDDDFLDSSDSD</sequence>
<comment type="caution">
    <text evidence="9">The sequence shown here is derived from an EMBL/GenBank/DDBJ whole genome shotgun (WGS) entry which is preliminary data.</text>
</comment>
<feature type="transmembrane region" description="Helical" evidence="6">
    <location>
        <begin position="238"/>
        <end position="256"/>
    </location>
</feature>
<keyword evidence="10" id="KW-1185">Reference proteome</keyword>
<dbReference type="OrthoDB" id="1436450at2759"/>
<accession>W9YY40</accession>
<dbReference type="EMBL" id="AMWN01000002">
    <property type="protein sequence ID" value="EXJ94201.1"/>
    <property type="molecule type" value="Genomic_DNA"/>
</dbReference>
<feature type="transmembrane region" description="Helical" evidence="6">
    <location>
        <begin position="352"/>
        <end position="374"/>
    </location>
</feature>
<dbReference type="STRING" id="1182541.W9YY40"/>
<feature type="transmembrane region" description="Helical" evidence="6">
    <location>
        <begin position="317"/>
        <end position="340"/>
    </location>
</feature>
<evidence type="ECO:0000256" key="5">
    <source>
        <dbReference type="SAM" id="MobiDB-lite"/>
    </source>
</evidence>
<evidence type="ECO:0000256" key="1">
    <source>
        <dbReference type="ARBA" id="ARBA00004477"/>
    </source>
</evidence>
<dbReference type="GO" id="GO:0000329">
    <property type="term" value="C:fungal-type vacuole membrane"/>
    <property type="evidence" value="ECO:0007669"/>
    <property type="project" value="TreeGrafter"/>
</dbReference>
<dbReference type="SUPFAM" id="SSF103481">
    <property type="entry name" value="Multidrug resistance efflux transporter EmrE"/>
    <property type="match status" value="1"/>
</dbReference>
<dbReference type="AlphaFoldDB" id="W9YY40"/>
<dbReference type="PANTHER" id="PTHR23051">
    <property type="entry name" value="SOLUTE CARRIER FAMILY 35, MEMBER F5"/>
    <property type="match status" value="1"/>
</dbReference>
<dbReference type="Pfam" id="PF00892">
    <property type="entry name" value="EamA"/>
    <property type="match status" value="1"/>
</dbReference>
<comment type="subcellular location">
    <subcellularLocation>
        <location evidence="1">Endoplasmic reticulum membrane</location>
        <topology evidence="1">Multi-pass membrane protein</topology>
    </subcellularLocation>
</comment>
<gene>
    <name evidence="9" type="ORF">A1O1_02594</name>
</gene>
<proteinExistence type="predicted"/>
<feature type="domain" description="DUF3955" evidence="8">
    <location>
        <begin position="52"/>
        <end position="102"/>
    </location>
</feature>
<evidence type="ECO:0000313" key="10">
    <source>
        <dbReference type="Proteomes" id="UP000019484"/>
    </source>
</evidence>
<evidence type="ECO:0000313" key="9">
    <source>
        <dbReference type="EMBL" id="EXJ94201.1"/>
    </source>
</evidence>
<dbReference type="eggNOG" id="KOG2765">
    <property type="taxonomic scope" value="Eukaryota"/>
</dbReference>
<evidence type="ECO:0000256" key="4">
    <source>
        <dbReference type="ARBA" id="ARBA00023136"/>
    </source>
</evidence>
<evidence type="ECO:0000256" key="2">
    <source>
        <dbReference type="ARBA" id="ARBA00022692"/>
    </source>
</evidence>
<feature type="compositionally biased region" description="Acidic residues" evidence="5">
    <location>
        <begin position="521"/>
        <end position="535"/>
    </location>
</feature>
<keyword evidence="2 6" id="KW-0812">Transmembrane</keyword>
<dbReference type="HOGENOM" id="CLU_026578_0_1_1"/>
<keyword evidence="3 6" id="KW-1133">Transmembrane helix</keyword>
<protein>
    <submittedName>
        <fullName evidence="9">Uncharacterized protein</fullName>
    </submittedName>
</protein>
<feature type="transmembrane region" description="Helical" evidence="6">
    <location>
        <begin position="206"/>
        <end position="226"/>
    </location>
</feature>
<feature type="compositionally biased region" description="Gly residues" evidence="5">
    <location>
        <begin position="508"/>
        <end position="517"/>
    </location>
</feature>
<dbReference type="InterPro" id="IPR025016">
    <property type="entry name" value="DUF3955"/>
</dbReference>
<feature type="region of interest" description="Disordered" evidence="5">
    <location>
        <begin position="19"/>
        <end position="38"/>
    </location>
</feature>
<reference evidence="9 10" key="1">
    <citation type="submission" date="2013-03" db="EMBL/GenBank/DDBJ databases">
        <title>The Genome Sequence of Capronia coronata CBS 617.96.</title>
        <authorList>
            <consortium name="The Broad Institute Genomics Platform"/>
            <person name="Cuomo C."/>
            <person name="de Hoog S."/>
            <person name="Gorbushina A."/>
            <person name="Walker B."/>
            <person name="Young S.K."/>
            <person name="Zeng Q."/>
            <person name="Gargeya S."/>
            <person name="Fitzgerald M."/>
            <person name="Haas B."/>
            <person name="Abouelleil A."/>
            <person name="Allen A.W."/>
            <person name="Alvarado L."/>
            <person name="Arachchi H.M."/>
            <person name="Berlin A.M."/>
            <person name="Chapman S.B."/>
            <person name="Gainer-Dewar J."/>
            <person name="Goldberg J."/>
            <person name="Griggs A."/>
            <person name="Gujja S."/>
            <person name="Hansen M."/>
            <person name="Howarth C."/>
            <person name="Imamovic A."/>
            <person name="Ireland A."/>
            <person name="Larimer J."/>
            <person name="McCowan C."/>
            <person name="Murphy C."/>
            <person name="Pearson M."/>
            <person name="Poon T.W."/>
            <person name="Priest M."/>
            <person name="Roberts A."/>
            <person name="Saif S."/>
            <person name="Shea T."/>
            <person name="Sisk P."/>
            <person name="Sykes S."/>
            <person name="Wortman J."/>
            <person name="Nusbaum C."/>
            <person name="Birren B."/>
        </authorList>
    </citation>
    <scope>NUCLEOTIDE SEQUENCE [LARGE SCALE GENOMIC DNA]</scope>
    <source>
        <strain evidence="9 10">CBS 617.96</strain>
    </source>
</reference>
<feature type="region of interest" description="Disordered" evidence="5">
    <location>
        <begin position="433"/>
        <end position="535"/>
    </location>
</feature>
<feature type="transmembrane region" description="Helical" evidence="6">
    <location>
        <begin position="280"/>
        <end position="297"/>
    </location>
</feature>
<organism evidence="9 10">
    <name type="scientific">Capronia coronata CBS 617.96</name>
    <dbReference type="NCBI Taxonomy" id="1182541"/>
    <lineage>
        <taxon>Eukaryota</taxon>
        <taxon>Fungi</taxon>
        <taxon>Dikarya</taxon>
        <taxon>Ascomycota</taxon>
        <taxon>Pezizomycotina</taxon>
        <taxon>Eurotiomycetes</taxon>
        <taxon>Chaetothyriomycetidae</taxon>
        <taxon>Chaetothyriales</taxon>
        <taxon>Herpotrichiellaceae</taxon>
        <taxon>Capronia</taxon>
    </lineage>
</organism>
<dbReference type="Proteomes" id="UP000019484">
    <property type="component" value="Unassembled WGS sequence"/>
</dbReference>
<dbReference type="InterPro" id="IPR037185">
    <property type="entry name" value="EmrE-like"/>
</dbReference>
<evidence type="ECO:0000259" key="7">
    <source>
        <dbReference type="Pfam" id="PF00892"/>
    </source>
</evidence>
<feature type="transmembrane region" description="Helical" evidence="6">
    <location>
        <begin position="174"/>
        <end position="194"/>
    </location>
</feature>
<evidence type="ECO:0000259" key="8">
    <source>
        <dbReference type="Pfam" id="PF13127"/>
    </source>
</evidence>
<feature type="transmembrane region" description="Helical" evidence="6">
    <location>
        <begin position="381"/>
        <end position="401"/>
    </location>
</feature>
<feature type="transmembrane region" description="Helical" evidence="6">
    <location>
        <begin position="84"/>
        <end position="104"/>
    </location>
</feature>
<feature type="compositionally biased region" description="Polar residues" evidence="5">
    <location>
        <begin position="468"/>
        <end position="477"/>
    </location>
</feature>
<dbReference type="InterPro" id="IPR000620">
    <property type="entry name" value="EamA_dom"/>
</dbReference>
<keyword evidence="4 6" id="KW-0472">Membrane</keyword>
<dbReference type="GeneID" id="19157494"/>
<name>W9YY40_9EURO</name>
<feature type="compositionally biased region" description="Basic and acidic residues" evidence="5">
    <location>
        <begin position="449"/>
        <end position="458"/>
    </location>
</feature>
<dbReference type="PANTHER" id="PTHR23051:SF0">
    <property type="entry name" value="SOLUTE CARRIER FAMILY 35 MEMBER F5"/>
    <property type="match status" value="1"/>
</dbReference>
<feature type="domain" description="EamA" evidence="7">
    <location>
        <begin position="185"/>
        <end position="252"/>
    </location>
</feature>
<feature type="transmembrane region" description="Helical" evidence="6">
    <location>
        <begin position="407"/>
        <end position="424"/>
    </location>
</feature>
<evidence type="ECO:0000256" key="6">
    <source>
        <dbReference type="SAM" id="Phobius"/>
    </source>
</evidence>
<evidence type="ECO:0000256" key="3">
    <source>
        <dbReference type="ARBA" id="ARBA00022989"/>
    </source>
</evidence>
<feature type="transmembrane region" description="Helical" evidence="6">
    <location>
        <begin position="53"/>
        <end position="72"/>
    </location>
</feature>
<dbReference type="RefSeq" id="XP_007721695.1">
    <property type="nucleotide sequence ID" value="XM_007723505.1"/>
</dbReference>